<feature type="signal peptide" evidence="1">
    <location>
        <begin position="1"/>
        <end position="27"/>
    </location>
</feature>
<organism evidence="2 3">
    <name type="scientific">Stigmatella ashevillensis</name>
    <dbReference type="NCBI Taxonomy" id="2995309"/>
    <lineage>
        <taxon>Bacteria</taxon>
        <taxon>Pseudomonadati</taxon>
        <taxon>Myxococcota</taxon>
        <taxon>Myxococcia</taxon>
        <taxon>Myxococcales</taxon>
        <taxon>Cystobacterineae</taxon>
        <taxon>Archangiaceae</taxon>
        <taxon>Stigmatella</taxon>
    </lineage>
</organism>
<reference evidence="2 3" key="1">
    <citation type="submission" date="2022-11" db="EMBL/GenBank/DDBJ databases">
        <title>Minimal conservation of predation-associated metabolite biosynthetic gene clusters underscores biosynthetic potential of Myxococcota including descriptions for ten novel species: Archangium lansinium sp. nov., Myxococcus landrumus sp. nov., Nannocystis bai.</title>
        <authorList>
            <person name="Ahearne A."/>
            <person name="Stevens C."/>
            <person name="Dowd S."/>
        </authorList>
    </citation>
    <scope>NUCLEOTIDE SEQUENCE [LARGE SCALE GENOMIC DNA]</scope>
    <source>
        <strain evidence="2 3">NCWAL01</strain>
    </source>
</reference>
<dbReference type="InterPro" id="IPR008969">
    <property type="entry name" value="CarboxyPept-like_regulatory"/>
</dbReference>
<dbReference type="EMBL" id="JAQNDM010000002">
    <property type="protein sequence ID" value="MDC0713269.1"/>
    <property type="molecule type" value="Genomic_DNA"/>
</dbReference>
<dbReference type="Proteomes" id="UP001221838">
    <property type="component" value="Unassembled WGS sequence"/>
</dbReference>
<evidence type="ECO:0000256" key="1">
    <source>
        <dbReference type="SAM" id="SignalP"/>
    </source>
</evidence>
<keyword evidence="1" id="KW-0732">Signal</keyword>
<gene>
    <name evidence="2" type="ORF">POL68_32705</name>
</gene>
<evidence type="ECO:0000313" key="2">
    <source>
        <dbReference type="EMBL" id="MDC0713269.1"/>
    </source>
</evidence>
<dbReference type="SUPFAM" id="SSF49464">
    <property type="entry name" value="Carboxypeptidase regulatory domain-like"/>
    <property type="match status" value="1"/>
</dbReference>
<comment type="caution">
    <text evidence="2">The sequence shown here is derived from an EMBL/GenBank/DDBJ whole genome shotgun (WGS) entry which is preliminary data.</text>
</comment>
<dbReference type="PROSITE" id="PS51257">
    <property type="entry name" value="PROKAR_LIPOPROTEIN"/>
    <property type="match status" value="1"/>
</dbReference>
<accession>A0ABT5DI73</accession>
<sequence>MSSSRSAARKWLVLCGMLGGASVLGGACGVPEAEVEPREQQVSPLAGCSPVQGATTVCGVVVNTAGAAIGGAEVVLQGVRTTTVADGSFSVSSAALNPGAPLTLTAQGYMPHVGAVTRDVLGARFVLHTLYQQTFSGGVPTVTDPRSGAAIRVDLEKLRTLNGTAPIKPFTVGVRFIDTGLLAMPGTDGAVNLSGKAVFLETRGAIYAEVRDARGNQLQPSAGTTAQVFIPIAGSMTGSAPQSIALWSMPAGTNQWRQQPGAASKTSNPVRCAVKEVATCDADACDQASQGRYVGNTPEIGFLNADIEKTNPACLRVELNTAALPPGTALPICLDIEIAIPGGGTQTRTMCMGDGTDVLYNLPPNANLTVRQASGFGCPAPPSTSVTVNTGAPWGGTGIPSSPSQCNGVLTLPPLP</sequence>
<keyword evidence="3" id="KW-1185">Reference proteome</keyword>
<protein>
    <submittedName>
        <fullName evidence="2">Carboxypeptidase regulatory-like domain-containing protein</fullName>
    </submittedName>
</protein>
<feature type="chain" id="PRO_5045997168" evidence="1">
    <location>
        <begin position="28"/>
        <end position="416"/>
    </location>
</feature>
<name>A0ABT5DI73_9BACT</name>
<dbReference type="RefSeq" id="WP_272143478.1">
    <property type="nucleotide sequence ID" value="NZ_JAQNDM010000002.1"/>
</dbReference>
<evidence type="ECO:0000313" key="3">
    <source>
        <dbReference type="Proteomes" id="UP001221838"/>
    </source>
</evidence>
<proteinExistence type="predicted"/>